<keyword evidence="5" id="KW-0508">mRNA splicing</keyword>
<dbReference type="PANTHER" id="PTHR17204:SF25">
    <property type="entry name" value="RRM DOMAIN-CONTAINING PROTEIN"/>
    <property type="match status" value="1"/>
</dbReference>
<evidence type="ECO:0000256" key="1">
    <source>
        <dbReference type="ARBA" id="ARBA00004123"/>
    </source>
</evidence>
<dbReference type="SMART" id="SM00386">
    <property type="entry name" value="HAT"/>
    <property type="match status" value="6"/>
</dbReference>
<dbReference type="eggNOG" id="KOG0128">
    <property type="taxonomic scope" value="Eukaryota"/>
</dbReference>
<dbReference type="Gene3D" id="3.30.70.330">
    <property type="match status" value="1"/>
</dbReference>
<evidence type="ECO:0000256" key="2">
    <source>
        <dbReference type="ARBA" id="ARBA00022664"/>
    </source>
</evidence>
<dbReference type="InterPro" id="IPR000504">
    <property type="entry name" value="RRM_dom"/>
</dbReference>
<keyword evidence="6" id="KW-0539">Nucleus</keyword>
<dbReference type="InterPro" id="IPR011990">
    <property type="entry name" value="TPR-like_helical_dom_sf"/>
</dbReference>
<organism evidence="10 11">
    <name type="scientific">Coccomyxa subellipsoidea (strain C-169)</name>
    <name type="common">Green microalga</name>
    <dbReference type="NCBI Taxonomy" id="574566"/>
    <lineage>
        <taxon>Eukaryota</taxon>
        <taxon>Viridiplantae</taxon>
        <taxon>Chlorophyta</taxon>
        <taxon>core chlorophytes</taxon>
        <taxon>Trebouxiophyceae</taxon>
        <taxon>Trebouxiophyceae incertae sedis</taxon>
        <taxon>Coccomyxaceae</taxon>
        <taxon>Coccomyxa</taxon>
        <taxon>Coccomyxa subellipsoidea</taxon>
    </lineage>
</organism>
<dbReference type="Gene3D" id="1.25.40.10">
    <property type="entry name" value="Tetratricopeptide repeat domain"/>
    <property type="match status" value="1"/>
</dbReference>
<dbReference type="STRING" id="574566.I0Z721"/>
<feature type="region of interest" description="Disordered" evidence="8">
    <location>
        <begin position="454"/>
        <end position="607"/>
    </location>
</feature>
<feature type="compositionally biased region" description="Gly residues" evidence="8">
    <location>
        <begin position="685"/>
        <end position="724"/>
    </location>
</feature>
<dbReference type="SMART" id="SM00360">
    <property type="entry name" value="RRM"/>
    <property type="match status" value="1"/>
</dbReference>
<dbReference type="SUPFAM" id="SSF54928">
    <property type="entry name" value="RNA-binding domain, RBD"/>
    <property type="match status" value="1"/>
</dbReference>
<dbReference type="PANTHER" id="PTHR17204">
    <property type="entry name" value="PRE-MRNA PROCESSING PROTEIN PRP39-RELATED"/>
    <property type="match status" value="1"/>
</dbReference>
<evidence type="ECO:0000259" key="9">
    <source>
        <dbReference type="PROSITE" id="PS50102"/>
    </source>
</evidence>
<dbReference type="InterPro" id="IPR008669">
    <property type="entry name" value="LSM_interact"/>
</dbReference>
<dbReference type="AlphaFoldDB" id="I0Z721"/>
<sequence>MGEDNMEDENSSEESSDSDDSDFEVDKRVDEALIKELYELAVKDYLSIQLWTNYVRFVSEQVVMSDHSKESLEAFRDVGERALTAGGIHLAEGSALWNAYRGFEEQLAAEGVDGEKQVPLFGNSEALAAYQDWEDKHQNSQGMPAHVEKGYEKAQAAVKLRQAHEEAVAPGKEADTELLAAYMAYINLEEAQGDPGRVTVLYERAIAVFPVTHYLWLQFARYLETHIKIPSVVRSVYERAVRNCPWIGSLWARGLRALERGVAPDEEHAAFHAKALQAGLQSPGDYLEVQLARIDCLRRKGQEAYGKTREAFQAAQELLGVYFPDWMDRTLQLTSYRADTALRLGRGIEEARDVWNAALKSPAGRYVETWVAFIAAETAEQNIPQARALYKRASSRKLEEGGQAVLCDAWVRFEREHGSADEQLQVELKVEPIVAAAAAAAAAAADEQAAAAAQTQAAAQKAPQLTPEEMKKLRQERDPNFRKAQVAKAEADTTAMPPPPSRMPPKRKKGLGYQEPREAKRHRGDEAAADAAASTSSGPEEQAASGAAMGDGPAVPMEATFASAGAQDVNAINETGDTLAETSAPPQQPQANGGEGPSGRPSAAERQFYRDNCTAFLKNLPFKTEKEELEKFFEECGGAKEGLAYVDFPDKATLEKAVAKNGADFQGRPLSIEVSRPPPPDKAPRGGGGGRGFRGGRGPPRGGHGGRGEGGQGRGDGAYGGWRGGRGDRGGRGGRGRGDREDLNVGKLPDHHAKHLDLSGQDAQGFGQGRPDAGSGAAPKSNADFRSMFLKKQ</sequence>
<feature type="region of interest" description="Disordered" evidence="8">
    <location>
        <begin position="659"/>
        <end position="793"/>
    </location>
</feature>
<dbReference type="Pfam" id="PF00076">
    <property type="entry name" value="RRM_1"/>
    <property type="match status" value="1"/>
</dbReference>
<feature type="domain" description="RRM" evidence="9">
    <location>
        <begin position="613"/>
        <end position="677"/>
    </location>
</feature>
<dbReference type="InterPro" id="IPR003107">
    <property type="entry name" value="HAT"/>
</dbReference>
<dbReference type="InterPro" id="IPR012677">
    <property type="entry name" value="Nucleotide-bd_a/b_plait_sf"/>
</dbReference>
<accession>I0Z721</accession>
<feature type="compositionally biased region" description="Acidic residues" evidence="8">
    <location>
        <begin position="1"/>
        <end position="23"/>
    </location>
</feature>
<comment type="caution">
    <text evidence="10">The sequence shown here is derived from an EMBL/GenBank/DDBJ whole genome shotgun (WGS) entry which is preliminary data.</text>
</comment>
<feature type="compositionally biased region" description="Polar residues" evidence="8">
    <location>
        <begin position="570"/>
        <end position="591"/>
    </location>
</feature>
<dbReference type="GeneID" id="17044450"/>
<dbReference type="OrthoDB" id="360390at2759"/>
<dbReference type="RefSeq" id="XP_005650984.1">
    <property type="nucleotide sequence ID" value="XM_005650927.1"/>
</dbReference>
<dbReference type="KEGG" id="csl:COCSUDRAFT_46087"/>
<dbReference type="Pfam" id="PF23241">
    <property type="entry name" value="HAT_PRP39_C"/>
    <property type="match status" value="1"/>
</dbReference>
<name>I0Z721_COCSC</name>
<feature type="compositionally biased region" description="Basic and acidic residues" evidence="8">
    <location>
        <begin position="468"/>
        <end position="481"/>
    </location>
</feature>
<keyword evidence="2" id="KW-0507">mRNA processing</keyword>
<evidence type="ECO:0000256" key="4">
    <source>
        <dbReference type="ARBA" id="ARBA00022884"/>
    </source>
</evidence>
<proteinExistence type="predicted"/>
<feature type="region of interest" description="Disordered" evidence="8">
    <location>
        <begin position="1"/>
        <end position="24"/>
    </location>
</feature>
<evidence type="ECO:0000256" key="5">
    <source>
        <dbReference type="ARBA" id="ARBA00023187"/>
    </source>
</evidence>
<dbReference type="InterPro" id="IPR035979">
    <property type="entry name" value="RBD_domain_sf"/>
</dbReference>
<keyword evidence="4 7" id="KW-0694">RNA-binding</keyword>
<keyword evidence="3" id="KW-0677">Repeat</keyword>
<evidence type="ECO:0000313" key="11">
    <source>
        <dbReference type="Proteomes" id="UP000007264"/>
    </source>
</evidence>
<dbReference type="EMBL" id="AGSI01000002">
    <property type="protein sequence ID" value="EIE26440.1"/>
    <property type="molecule type" value="Genomic_DNA"/>
</dbReference>
<reference evidence="10 11" key="1">
    <citation type="journal article" date="2012" name="Genome Biol.">
        <title>The genome of the polar eukaryotic microalga coccomyxa subellipsoidea reveals traits of cold adaptation.</title>
        <authorList>
            <person name="Blanc G."/>
            <person name="Agarkova I."/>
            <person name="Grimwood J."/>
            <person name="Kuo A."/>
            <person name="Brueggeman A."/>
            <person name="Dunigan D."/>
            <person name="Gurnon J."/>
            <person name="Ladunga I."/>
            <person name="Lindquist E."/>
            <person name="Lucas S."/>
            <person name="Pangilinan J."/>
            <person name="Proschold T."/>
            <person name="Salamov A."/>
            <person name="Schmutz J."/>
            <person name="Weeks D."/>
            <person name="Yamada T."/>
            <person name="Claverie J.M."/>
            <person name="Grigoriev I."/>
            <person name="Van Etten J."/>
            <person name="Lomsadze A."/>
            <person name="Borodovsky M."/>
        </authorList>
    </citation>
    <scope>NUCLEOTIDE SEQUENCE [LARGE SCALE GENOMIC DNA]</scope>
    <source>
        <strain evidence="10 11">C-169</strain>
    </source>
</reference>
<dbReference type="Pfam" id="PF05391">
    <property type="entry name" value="Lsm_interact"/>
    <property type="match status" value="1"/>
</dbReference>
<dbReference type="InterPro" id="IPR059164">
    <property type="entry name" value="HAT_PRP39_C"/>
</dbReference>
<dbReference type="Proteomes" id="UP000007264">
    <property type="component" value="Unassembled WGS sequence"/>
</dbReference>
<comment type="subcellular location">
    <subcellularLocation>
        <location evidence="1">Nucleus</location>
    </subcellularLocation>
</comment>
<feature type="compositionally biased region" description="Basic and acidic residues" evidence="8">
    <location>
        <begin position="515"/>
        <end position="526"/>
    </location>
</feature>
<protein>
    <recommendedName>
        <fullName evidence="9">RRM domain-containing protein</fullName>
    </recommendedName>
</protein>
<feature type="compositionally biased region" description="Basic and acidic residues" evidence="8">
    <location>
        <begin position="725"/>
        <end position="757"/>
    </location>
</feature>
<dbReference type="GO" id="GO:0008380">
    <property type="term" value="P:RNA splicing"/>
    <property type="evidence" value="ECO:0007669"/>
    <property type="project" value="UniProtKB-KW"/>
</dbReference>
<evidence type="ECO:0000256" key="7">
    <source>
        <dbReference type="PROSITE-ProRule" id="PRU00176"/>
    </source>
</evidence>
<evidence type="ECO:0000256" key="6">
    <source>
        <dbReference type="ARBA" id="ARBA00023242"/>
    </source>
</evidence>
<keyword evidence="11" id="KW-1185">Reference proteome</keyword>
<dbReference type="GO" id="GO:0003723">
    <property type="term" value="F:RNA binding"/>
    <property type="evidence" value="ECO:0007669"/>
    <property type="project" value="UniProtKB-UniRule"/>
</dbReference>
<dbReference type="PROSITE" id="PS50102">
    <property type="entry name" value="RRM"/>
    <property type="match status" value="1"/>
</dbReference>
<gene>
    <name evidence="10" type="ORF">COCSUDRAFT_46087</name>
</gene>
<dbReference type="GO" id="GO:0006397">
    <property type="term" value="P:mRNA processing"/>
    <property type="evidence" value="ECO:0007669"/>
    <property type="project" value="UniProtKB-KW"/>
</dbReference>
<dbReference type="GO" id="GO:0005634">
    <property type="term" value="C:nucleus"/>
    <property type="evidence" value="ECO:0007669"/>
    <property type="project" value="UniProtKB-SubCell"/>
</dbReference>
<evidence type="ECO:0000256" key="3">
    <source>
        <dbReference type="ARBA" id="ARBA00022737"/>
    </source>
</evidence>
<dbReference type="SUPFAM" id="SSF48452">
    <property type="entry name" value="TPR-like"/>
    <property type="match status" value="1"/>
</dbReference>
<evidence type="ECO:0000313" key="10">
    <source>
        <dbReference type="EMBL" id="EIE26440.1"/>
    </source>
</evidence>
<evidence type="ECO:0000256" key="8">
    <source>
        <dbReference type="SAM" id="MobiDB-lite"/>
    </source>
</evidence>